<accession>A0A934KKP7</accession>
<sequence length="446" mass="47810">MSGRWALGALIAAAACGGGGSQSSSQNVKIPDKTASGTLQIWGFGDDNVTAKSRLDAFKAAYPNVKIELTPGSLDPQKFLSAVAAGSPPDLVNLNRAKLSTYANRNALTPLDDYFSAAKLDTSQFRSAAMKPLQVNGKTYGVPEFNNVIVAYVNNKALKEAGAQLSDVDFSNWQKLSDLNRKLSKVGPDGKPQRVGIDPKLPEFTPLWVYGNNGKIISDDGKKALLDSKQTIDAVSYAAGLRDGYGGQQAYDAYSQTWDIFGKGNPIAADQIGVTLFEQWWLATIGKVSPNADFSIVPFKARNGKELTYADGNSWAVPKGSKNAGLATAFMKFMTDPDTWVLSAKANVASLRGGVFTGIYTANTKADKRIFDEVYKPSSKASFDDAVKVFQRIQDEAVTLPPSAAGNEVVQDYTDAVRNVLLRRQPADAAMRAGNQKIQAALTNPG</sequence>
<dbReference type="PROSITE" id="PS51257">
    <property type="entry name" value="PROKAR_LIPOPROTEIN"/>
    <property type="match status" value="1"/>
</dbReference>
<dbReference type="RefSeq" id="WP_338180474.1">
    <property type="nucleotide sequence ID" value="NZ_JAEKNQ010000043.1"/>
</dbReference>
<dbReference type="Pfam" id="PF01547">
    <property type="entry name" value="SBP_bac_1"/>
    <property type="match status" value="1"/>
</dbReference>
<dbReference type="SUPFAM" id="SSF53850">
    <property type="entry name" value="Periplasmic binding protein-like II"/>
    <property type="match status" value="1"/>
</dbReference>
<evidence type="ECO:0000313" key="1">
    <source>
        <dbReference type="EMBL" id="MBJ7603825.1"/>
    </source>
</evidence>
<gene>
    <name evidence="1" type="ORF">JF888_11620</name>
</gene>
<dbReference type="PANTHER" id="PTHR43649:SF12">
    <property type="entry name" value="DIACETYLCHITOBIOSE BINDING PROTEIN DASA"/>
    <property type="match status" value="1"/>
</dbReference>
<organism evidence="1 2">
    <name type="scientific">Candidatus Dormiibacter inghamiae</name>
    <dbReference type="NCBI Taxonomy" id="3127013"/>
    <lineage>
        <taxon>Bacteria</taxon>
        <taxon>Bacillati</taxon>
        <taxon>Candidatus Dormiibacterota</taxon>
        <taxon>Candidatus Dormibacteria</taxon>
        <taxon>Candidatus Dormibacterales</taxon>
        <taxon>Candidatus Dormibacteraceae</taxon>
        <taxon>Candidatus Dormiibacter</taxon>
    </lineage>
</organism>
<dbReference type="AlphaFoldDB" id="A0A934KKP7"/>
<name>A0A934KKP7_9BACT</name>
<dbReference type="Proteomes" id="UP000620075">
    <property type="component" value="Unassembled WGS sequence"/>
</dbReference>
<evidence type="ECO:0000313" key="2">
    <source>
        <dbReference type="Proteomes" id="UP000620075"/>
    </source>
</evidence>
<protein>
    <submittedName>
        <fullName evidence="1">Extracellular solute-binding protein</fullName>
    </submittedName>
</protein>
<reference evidence="1 2" key="1">
    <citation type="submission" date="2020-10" db="EMBL/GenBank/DDBJ databases">
        <title>Ca. Dormibacterota MAGs.</title>
        <authorList>
            <person name="Montgomery K."/>
        </authorList>
    </citation>
    <scope>NUCLEOTIDE SEQUENCE [LARGE SCALE GENOMIC DNA]</scope>
    <source>
        <strain evidence="1">SC8811_S16_3</strain>
    </source>
</reference>
<proteinExistence type="predicted"/>
<dbReference type="Gene3D" id="3.40.190.10">
    <property type="entry name" value="Periplasmic binding protein-like II"/>
    <property type="match status" value="1"/>
</dbReference>
<dbReference type="EMBL" id="JAEKNQ010000043">
    <property type="protein sequence ID" value="MBJ7603825.1"/>
    <property type="molecule type" value="Genomic_DNA"/>
</dbReference>
<dbReference type="PANTHER" id="PTHR43649">
    <property type="entry name" value="ARABINOSE-BINDING PROTEIN-RELATED"/>
    <property type="match status" value="1"/>
</dbReference>
<dbReference type="InterPro" id="IPR006059">
    <property type="entry name" value="SBP"/>
</dbReference>
<comment type="caution">
    <text evidence="1">The sequence shown here is derived from an EMBL/GenBank/DDBJ whole genome shotgun (WGS) entry which is preliminary data.</text>
</comment>
<dbReference type="InterPro" id="IPR050490">
    <property type="entry name" value="Bact_solute-bd_prot1"/>
</dbReference>